<feature type="region of interest" description="Disordered" evidence="1">
    <location>
        <begin position="1"/>
        <end position="20"/>
    </location>
</feature>
<dbReference type="InParanoid" id="A0A059AW59"/>
<protein>
    <submittedName>
        <fullName evidence="2">Uncharacterized protein</fullName>
    </submittedName>
</protein>
<proteinExistence type="predicted"/>
<dbReference type="EMBL" id="KK198760">
    <property type="protein sequence ID" value="KCW58222.1"/>
    <property type="molecule type" value="Genomic_DNA"/>
</dbReference>
<dbReference type="AlphaFoldDB" id="A0A059AW59"/>
<sequence>MDMGLSEHPRQRETSSPSSSRRPLLLLAIARDRARVLSCLRLLHLLLVKLPHHVHLREARARLINPRARHLFPLPYEPEKLGFLPVAMSDGGDAANYAGHGDKGAVYVER</sequence>
<accession>A0A059AW59</accession>
<gene>
    <name evidence="2" type="ORF">EUGRSUZ_H00924</name>
</gene>
<evidence type="ECO:0000313" key="2">
    <source>
        <dbReference type="EMBL" id="KCW58222.1"/>
    </source>
</evidence>
<evidence type="ECO:0000256" key="1">
    <source>
        <dbReference type="SAM" id="MobiDB-lite"/>
    </source>
</evidence>
<feature type="compositionally biased region" description="Basic and acidic residues" evidence="1">
    <location>
        <begin position="1"/>
        <end position="13"/>
    </location>
</feature>
<reference evidence="2" key="1">
    <citation type="submission" date="2013-07" db="EMBL/GenBank/DDBJ databases">
        <title>The genome of Eucalyptus grandis.</title>
        <authorList>
            <person name="Schmutz J."/>
            <person name="Hayes R."/>
            <person name="Myburg A."/>
            <person name="Tuskan G."/>
            <person name="Grattapaglia D."/>
            <person name="Rokhsar D.S."/>
        </authorList>
    </citation>
    <scope>NUCLEOTIDE SEQUENCE</scope>
    <source>
        <tissue evidence="2">Leaf extractions</tissue>
    </source>
</reference>
<dbReference type="Gramene" id="KCW58222">
    <property type="protein sequence ID" value="KCW58222"/>
    <property type="gene ID" value="EUGRSUZ_H00924"/>
</dbReference>
<organism evidence="2">
    <name type="scientific">Eucalyptus grandis</name>
    <name type="common">Flooded gum</name>
    <dbReference type="NCBI Taxonomy" id="71139"/>
    <lineage>
        <taxon>Eukaryota</taxon>
        <taxon>Viridiplantae</taxon>
        <taxon>Streptophyta</taxon>
        <taxon>Embryophyta</taxon>
        <taxon>Tracheophyta</taxon>
        <taxon>Spermatophyta</taxon>
        <taxon>Magnoliopsida</taxon>
        <taxon>eudicotyledons</taxon>
        <taxon>Gunneridae</taxon>
        <taxon>Pentapetalae</taxon>
        <taxon>rosids</taxon>
        <taxon>malvids</taxon>
        <taxon>Myrtales</taxon>
        <taxon>Myrtaceae</taxon>
        <taxon>Myrtoideae</taxon>
        <taxon>Eucalypteae</taxon>
        <taxon>Eucalyptus</taxon>
    </lineage>
</organism>
<name>A0A059AW59_EUCGR</name>